<sequence>MSSGVMDLMDTTLSELFEDAVQVSVNDITCDLNPGEVDPPDEPCKFSFKSRFDAENVLLRHPWLVCRYLLVLMPWPSQLTLEEVKFDHTPIWVRLRSIPPFYWNKSNLQEIAGKVYAVYELPKHIEKNLRGDPLERAS</sequence>
<evidence type="ECO:0000313" key="2">
    <source>
        <dbReference type="Proteomes" id="UP000583929"/>
    </source>
</evidence>
<dbReference type="EMBL" id="JAATIQ010000014">
    <property type="protein sequence ID" value="KAF4400840.1"/>
    <property type="molecule type" value="Genomic_DNA"/>
</dbReference>
<comment type="caution">
    <text evidence="1">The sequence shown here is derived from an EMBL/GenBank/DDBJ whole genome shotgun (WGS) entry which is preliminary data.</text>
</comment>
<organism evidence="1 2">
    <name type="scientific">Cannabis sativa</name>
    <name type="common">Hemp</name>
    <name type="synonym">Marijuana</name>
    <dbReference type="NCBI Taxonomy" id="3483"/>
    <lineage>
        <taxon>Eukaryota</taxon>
        <taxon>Viridiplantae</taxon>
        <taxon>Streptophyta</taxon>
        <taxon>Embryophyta</taxon>
        <taxon>Tracheophyta</taxon>
        <taxon>Spermatophyta</taxon>
        <taxon>Magnoliopsida</taxon>
        <taxon>eudicotyledons</taxon>
        <taxon>Gunneridae</taxon>
        <taxon>Pentapetalae</taxon>
        <taxon>rosids</taxon>
        <taxon>fabids</taxon>
        <taxon>Rosales</taxon>
        <taxon>Cannabaceae</taxon>
        <taxon>Cannabis</taxon>
    </lineage>
</organism>
<gene>
    <name evidence="1" type="ORF">G4B88_004383</name>
</gene>
<evidence type="ECO:0000313" key="1">
    <source>
        <dbReference type="EMBL" id="KAF4400840.1"/>
    </source>
</evidence>
<dbReference type="AlphaFoldDB" id="A0A7J6I2J1"/>
<protein>
    <recommendedName>
        <fullName evidence="3">DUF4283 domain-containing protein</fullName>
    </recommendedName>
</protein>
<keyword evidence="2" id="KW-1185">Reference proteome</keyword>
<dbReference type="PANTHER" id="PTHR31286">
    <property type="entry name" value="GLYCINE-RICH CELL WALL STRUCTURAL PROTEIN 1.8-LIKE"/>
    <property type="match status" value="1"/>
</dbReference>
<evidence type="ECO:0008006" key="3">
    <source>
        <dbReference type="Google" id="ProtNLM"/>
    </source>
</evidence>
<dbReference type="InterPro" id="IPR040256">
    <property type="entry name" value="At4g02000-like"/>
</dbReference>
<dbReference type="Proteomes" id="UP000583929">
    <property type="component" value="Unassembled WGS sequence"/>
</dbReference>
<name>A0A7J6I2J1_CANSA</name>
<proteinExistence type="predicted"/>
<dbReference type="PANTHER" id="PTHR31286:SF180">
    <property type="entry name" value="OS10G0362600 PROTEIN"/>
    <property type="match status" value="1"/>
</dbReference>
<reference evidence="1 2" key="1">
    <citation type="journal article" date="2020" name="bioRxiv">
        <title>Sequence and annotation of 42 cannabis genomes reveals extensive copy number variation in cannabinoid synthesis and pathogen resistance genes.</title>
        <authorList>
            <person name="Mckernan K.J."/>
            <person name="Helbert Y."/>
            <person name="Kane L.T."/>
            <person name="Ebling H."/>
            <person name="Zhang L."/>
            <person name="Liu B."/>
            <person name="Eaton Z."/>
            <person name="Mclaughlin S."/>
            <person name="Kingan S."/>
            <person name="Baybayan P."/>
            <person name="Concepcion G."/>
            <person name="Jordan M."/>
            <person name="Riva A."/>
            <person name="Barbazuk W."/>
            <person name="Harkins T."/>
        </authorList>
    </citation>
    <scope>NUCLEOTIDE SEQUENCE [LARGE SCALE GENOMIC DNA]</scope>
    <source>
        <strain evidence="2">cv. Jamaican Lion 4</strain>
        <tissue evidence="1">Leaf</tissue>
    </source>
</reference>
<accession>A0A7J6I2J1</accession>